<feature type="non-terminal residue" evidence="2">
    <location>
        <position position="1"/>
    </location>
</feature>
<organism evidence="2 3">
    <name type="scientific">Roridomyces roridus</name>
    <dbReference type="NCBI Taxonomy" id="1738132"/>
    <lineage>
        <taxon>Eukaryota</taxon>
        <taxon>Fungi</taxon>
        <taxon>Dikarya</taxon>
        <taxon>Basidiomycota</taxon>
        <taxon>Agaricomycotina</taxon>
        <taxon>Agaricomycetes</taxon>
        <taxon>Agaricomycetidae</taxon>
        <taxon>Agaricales</taxon>
        <taxon>Marasmiineae</taxon>
        <taxon>Mycenaceae</taxon>
        <taxon>Roridomyces</taxon>
    </lineage>
</organism>
<sequence>TNEVPNSAEIAFARDLTSRTAVRLTSLDDEILALEDRLEHLKAERAQLFKYHSDNVSILSPLRRMPPEVLTDIFSWTLPALHPMHGNARDVNQSPWTLAQVCRRWRDVALSTSSLW</sequence>
<dbReference type="Gene3D" id="1.20.1280.50">
    <property type="match status" value="1"/>
</dbReference>
<dbReference type="AlphaFoldDB" id="A0AAD7FYX2"/>
<dbReference type="Proteomes" id="UP001221142">
    <property type="component" value="Unassembled WGS sequence"/>
</dbReference>
<evidence type="ECO:0000313" key="2">
    <source>
        <dbReference type="EMBL" id="KAJ7646956.1"/>
    </source>
</evidence>
<evidence type="ECO:0000313" key="3">
    <source>
        <dbReference type="Proteomes" id="UP001221142"/>
    </source>
</evidence>
<dbReference type="Pfam" id="PF12937">
    <property type="entry name" value="F-box-like"/>
    <property type="match status" value="1"/>
</dbReference>
<proteinExistence type="predicted"/>
<comment type="caution">
    <text evidence="2">The sequence shown here is derived from an EMBL/GenBank/DDBJ whole genome shotgun (WGS) entry which is preliminary data.</text>
</comment>
<dbReference type="InterPro" id="IPR001810">
    <property type="entry name" value="F-box_dom"/>
</dbReference>
<evidence type="ECO:0000259" key="1">
    <source>
        <dbReference type="Pfam" id="PF12937"/>
    </source>
</evidence>
<keyword evidence="3" id="KW-1185">Reference proteome</keyword>
<protein>
    <recommendedName>
        <fullName evidence="1">F-box domain-containing protein</fullName>
    </recommendedName>
</protein>
<name>A0AAD7FYX2_9AGAR</name>
<feature type="domain" description="F-box" evidence="1">
    <location>
        <begin position="63"/>
        <end position="116"/>
    </location>
</feature>
<reference evidence="2" key="1">
    <citation type="submission" date="2023-03" db="EMBL/GenBank/DDBJ databases">
        <title>Massive genome expansion in bonnet fungi (Mycena s.s.) driven by repeated elements and novel gene families across ecological guilds.</title>
        <authorList>
            <consortium name="Lawrence Berkeley National Laboratory"/>
            <person name="Harder C.B."/>
            <person name="Miyauchi S."/>
            <person name="Viragh M."/>
            <person name="Kuo A."/>
            <person name="Thoen E."/>
            <person name="Andreopoulos B."/>
            <person name="Lu D."/>
            <person name="Skrede I."/>
            <person name="Drula E."/>
            <person name="Henrissat B."/>
            <person name="Morin E."/>
            <person name="Kohler A."/>
            <person name="Barry K."/>
            <person name="LaButti K."/>
            <person name="Morin E."/>
            <person name="Salamov A."/>
            <person name="Lipzen A."/>
            <person name="Mereny Z."/>
            <person name="Hegedus B."/>
            <person name="Baldrian P."/>
            <person name="Stursova M."/>
            <person name="Weitz H."/>
            <person name="Taylor A."/>
            <person name="Grigoriev I.V."/>
            <person name="Nagy L.G."/>
            <person name="Martin F."/>
            <person name="Kauserud H."/>
        </authorList>
    </citation>
    <scope>NUCLEOTIDE SEQUENCE</scope>
    <source>
        <strain evidence="2">9284</strain>
    </source>
</reference>
<gene>
    <name evidence="2" type="ORF">FB45DRAFT_708065</name>
</gene>
<accession>A0AAD7FYX2</accession>
<dbReference type="EMBL" id="JARKIF010000002">
    <property type="protein sequence ID" value="KAJ7646956.1"/>
    <property type="molecule type" value="Genomic_DNA"/>
</dbReference>
<feature type="non-terminal residue" evidence="2">
    <location>
        <position position="116"/>
    </location>
</feature>